<evidence type="ECO:0000313" key="2">
    <source>
        <dbReference type="EMBL" id="NNU43466.1"/>
    </source>
</evidence>
<accession>A0A849KDC0</accession>
<evidence type="ECO:0000313" key="3">
    <source>
        <dbReference type="Proteomes" id="UP000552954"/>
    </source>
</evidence>
<dbReference type="InterPro" id="IPR018720">
    <property type="entry name" value="DUF2249"/>
</dbReference>
<dbReference type="RefSeq" id="WP_171558706.1">
    <property type="nucleotide sequence ID" value="NZ_JABFCS010000001.1"/>
</dbReference>
<organism evidence="2 3">
    <name type="scientific">Ramlibacter montanisoli</name>
    <dbReference type="NCBI Taxonomy" id="2732512"/>
    <lineage>
        <taxon>Bacteria</taxon>
        <taxon>Pseudomonadati</taxon>
        <taxon>Pseudomonadota</taxon>
        <taxon>Betaproteobacteria</taxon>
        <taxon>Burkholderiales</taxon>
        <taxon>Comamonadaceae</taxon>
        <taxon>Ramlibacter</taxon>
    </lineage>
</organism>
<dbReference type="EMBL" id="JABFCS010000001">
    <property type="protein sequence ID" value="NNU43466.1"/>
    <property type="molecule type" value="Genomic_DNA"/>
</dbReference>
<protein>
    <submittedName>
        <fullName evidence="2">DUF2249 domain-containing protein</fullName>
    </submittedName>
</protein>
<gene>
    <name evidence="2" type="ORF">HK415_10300</name>
</gene>
<dbReference type="Pfam" id="PF10006">
    <property type="entry name" value="DUF2249"/>
    <property type="match status" value="1"/>
</dbReference>
<sequence length="95" mass="10342">MTQTASRIDVRTIAPRERHPLIFSTFNGLAAGQTLELVNDHDPRPLYYQFNAQMPGQFSWEYLEHGPDVFRVAITRTQAGPAAESGSCCGGGCGG</sequence>
<proteinExistence type="predicted"/>
<evidence type="ECO:0000259" key="1">
    <source>
        <dbReference type="Pfam" id="PF10006"/>
    </source>
</evidence>
<reference evidence="2 3" key="2">
    <citation type="submission" date="2020-06" db="EMBL/GenBank/DDBJ databases">
        <title>Ramlibacter rhizophilus sp. nov., isolated from rhizosphere soil of national flower Mugunghwa from South Korea.</title>
        <authorList>
            <person name="Zheng-Fei Y."/>
            <person name="Huan T."/>
        </authorList>
    </citation>
    <scope>NUCLEOTIDE SEQUENCE [LARGE SCALE GENOMIC DNA]</scope>
    <source>
        <strain evidence="2 3">B156</strain>
    </source>
</reference>
<dbReference type="AlphaFoldDB" id="A0A849KDC0"/>
<feature type="domain" description="DUF2249" evidence="1">
    <location>
        <begin position="8"/>
        <end position="76"/>
    </location>
</feature>
<dbReference type="Proteomes" id="UP000552954">
    <property type="component" value="Unassembled WGS sequence"/>
</dbReference>
<comment type="caution">
    <text evidence="2">The sequence shown here is derived from an EMBL/GenBank/DDBJ whole genome shotgun (WGS) entry which is preliminary data.</text>
</comment>
<keyword evidence="3" id="KW-1185">Reference proteome</keyword>
<name>A0A849KDC0_9BURK</name>
<reference evidence="2 3" key="1">
    <citation type="submission" date="2020-05" db="EMBL/GenBank/DDBJ databases">
        <authorList>
            <person name="Khan S.A."/>
            <person name="Jeon C.O."/>
            <person name="Chun B.H."/>
        </authorList>
    </citation>
    <scope>NUCLEOTIDE SEQUENCE [LARGE SCALE GENOMIC DNA]</scope>
    <source>
        <strain evidence="2 3">B156</strain>
    </source>
</reference>